<evidence type="ECO:0000313" key="3">
    <source>
        <dbReference type="Proteomes" id="UP000278746"/>
    </source>
</evidence>
<dbReference type="EMBL" id="RHIB01000001">
    <property type="protein sequence ID" value="RNA68939.1"/>
    <property type="molecule type" value="Genomic_DNA"/>
</dbReference>
<dbReference type="RefSeq" id="WP_122896461.1">
    <property type="nucleotide sequence ID" value="NZ_RHIB01000001.1"/>
</dbReference>
<gene>
    <name evidence="2" type="ORF">EBO34_02970</name>
</gene>
<keyword evidence="3" id="KW-1185">Reference proteome</keyword>
<reference evidence="2 3" key="1">
    <citation type="submission" date="2018-10" db="EMBL/GenBank/DDBJ databases">
        <title>Bacillus Keqinensis sp. nov., a moderately halophilic bacterium isolated from a saline-alkaline lake.</title>
        <authorList>
            <person name="Wang H."/>
        </authorList>
    </citation>
    <scope>NUCLEOTIDE SEQUENCE [LARGE SCALE GENOMIC DNA]</scope>
    <source>
        <strain evidence="2 3">KQ-3</strain>
    </source>
</reference>
<organism evidence="2 3">
    <name type="scientific">Alteribacter keqinensis</name>
    <dbReference type="NCBI Taxonomy" id="2483800"/>
    <lineage>
        <taxon>Bacteria</taxon>
        <taxon>Bacillati</taxon>
        <taxon>Bacillota</taxon>
        <taxon>Bacilli</taxon>
        <taxon>Bacillales</taxon>
        <taxon>Bacillaceae</taxon>
        <taxon>Alteribacter</taxon>
    </lineage>
</organism>
<dbReference type="Proteomes" id="UP000278746">
    <property type="component" value="Unassembled WGS sequence"/>
</dbReference>
<dbReference type="AlphaFoldDB" id="A0A3M7TUN8"/>
<keyword evidence="1" id="KW-0472">Membrane</keyword>
<evidence type="ECO:0000313" key="2">
    <source>
        <dbReference type="EMBL" id="RNA68939.1"/>
    </source>
</evidence>
<keyword evidence="1" id="KW-0812">Transmembrane</keyword>
<dbReference type="OrthoDB" id="2940341at2"/>
<comment type="caution">
    <text evidence="2">The sequence shown here is derived from an EMBL/GenBank/DDBJ whole genome shotgun (WGS) entry which is preliminary data.</text>
</comment>
<evidence type="ECO:0000256" key="1">
    <source>
        <dbReference type="SAM" id="Phobius"/>
    </source>
</evidence>
<name>A0A3M7TUN8_9BACI</name>
<sequence length="195" mass="21808">MWNNKLVIFLPLTVMIGLFAFGYYSIMGADEVTNEDLDARTELYLDIDDTENRVTAGWNWETMPGDGVIGTDYIEIILYDEDNNLVDVDVNEAELQLLQGADEIYSIDEIKESTEGILFSFPNMMEDNLTYGNSGSINMTFDAEEDVAYGEVRYAHTWTHGSSLESGTLAPGDVSFSNGTQYWVLTRTSLETAGE</sequence>
<proteinExistence type="predicted"/>
<accession>A0A3M7TUN8</accession>
<keyword evidence="1" id="KW-1133">Transmembrane helix</keyword>
<protein>
    <submittedName>
        <fullName evidence="2">Uncharacterized protein</fullName>
    </submittedName>
</protein>
<feature type="transmembrane region" description="Helical" evidence="1">
    <location>
        <begin position="6"/>
        <end position="26"/>
    </location>
</feature>